<dbReference type="InterPro" id="IPR008962">
    <property type="entry name" value="PapD-like_sf"/>
</dbReference>
<dbReference type="WBParaSite" id="nRc.2.0.1.t42779-RA">
    <property type="protein sequence ID" value="nRc.2.0.1.t42779-RA"/>
    <property type="gene ID" value="nRc.2.0.1.g42779"/>
</dbReference>
<feature type="domain" description="MSP" evidence="2">
    <location>
        <begin position="54"/>
        <end position="170"/>
    </location>
</feature>
<evidence type="ECO:0000313" key="3">
    <source>
        <dbReference type="Proteomes" id="UP000887565"/>
    </source>
</evidence>
<dbReference type="AlphaFoldDB" id="A0A915KX81"/>
<dbReference type="InterPro" id="IPR013783">
    <property type="entry name" value="Ig-like_fold"/>
</dbReference>
<dbReference type="SUPFAM" id="SSF49354">
    <property type="entry name" value="PapD-like"/>
    <property type="match status" value="1"/>
</dbReference>
<sequence>GNTFAILDQVVNGRFAHKSRGRPSIIIRIISTSIRFLVRKVEKTMSMSSVEFQQIETDPKNSLQFQGQPDHPATIEVAIKNTNGAQNLAYYVKLTHASEFIVTPSKGLLDPSDTRSIRVTRKPGAKQCPDDTFKIVCVPVPSETPKVEMNFFDRGNAKTIVFKIEHVTPK</sequence>
<reference evidence="4" key="1">
    <citation type="submission" date="2022-11" db="UniProtKB">
        <authorList>
            <consortium name="WormBaseParasite"/>
        </authorList>
    </citation>
    <scope>IDENTIFICATION</scope>
</reference>
<proteinExistence type="predicted"/>
<evidence type="ECO:0000313" key="4">
    <source>
        <dbReference type="WBParaSite" id="nRc.2.0.1.t42779-RA"/>
    </source>
</evidence>
<evidence type="ECO:0000256" key="1">
    <source>
        <dbReference type="RuleBase" id="RU003425"/>
    </source>
</evidence>
<keyword evidence="1" id="KW-0206">Cytoskeleton</keyword>
<protein>
    <recommendedName>
        <fullName evidence="1">Major sperm protein</fullName>
    </recommendedName>
</protein>
<evidence type="ECO:0000259" key="2">
    <source>
        <dbReference type="PROSITE" id="PS50202"/>
    </source>
</evidence>
<dbReference type="PROSITE" id="PS50202">
    <property type="entry name" value="MSP"/>
    <property type="match status" value="1"/>
</dbReference>
<organism evidence="3 4">
    <name type="scientific">Romanomermis culicivorax</name>
    <name type="common">Nematode worm</name>
    <dbReference type="NCBI Taxonomy" id="13658"/>
    <lineage>
        <taxon>Eukaryota</taxon>
        <taxon>Metazoa</taxon>
        <taxon>Ecdysozoa</taxon>
        <taxon>Nematoda</taxon>
        <taxon>Enoplea</taxon>
        <taxon>Dorylaimia</taxon>
        <taxon>Mermithida</taxon>
        <taxon>Mermithoidea</taxon>
        <taxon>Mermithidae</taxon>
        <taxon>Romanomermis</taxon>
    </lineage>
</organism>
<dbReference type="InterPro" id="IPR000535">
    <property type="entry name" value="MSP_dom"/>
</dbReference>
<dbReference type="Gene3D" id="2.60.40.10">
    <property type="entry name" value="Immunoglobulins"/>
    <property type="match status" value="1"/>
</dbReference>
<dbReference type="Proteomes" id="UP000887565">
    <property type="component" value="Unplaced"/>
</dbReference>
<accession>A0A915KX81</accession>
<dbReference type="Pfam" id="PF00635">
    <property type="entry name" value="Motile_Sperm"/>
    <property type="match status" value="1"/>
</dbReference>
<name>A0A915KX81_ROMCU</name>
<keyword evidence="1" id="KW-0963">Cytoplasm</keyword>
<keyword evidence="3" id="KW-1185">Reference proteome</keyword>
<comment type="function">
    <text evidence="1">Central component in molecular interactions underlying sperm crawling. Forms an extensive filament system that extends from sperm villipoda, along the leading edge of the pseudopod.</text>
</comment>